<evidence type="ECO:0000259" key="3">
    <source>
        <dbReference type="PROSITE" id="PS00497"/>
    </source>
</evidence>
<dbReference type="InterPro" id="IPR002227">
    <property type="entry name" value="Tyrosinase_Cu-bd"/>
</dbReference>
<evidence type="ECO:0000259" key="4">
    <source>
        <dbReference type="PROSITE" id="PS00498"/>
    </source>
</evidence>
<dbReference type="InterPro" id="IPR008922">
    <property type="entry name" value="Di-copper_centre_dom_sf"/>
</dbReference>
<name>A0ABQ0GIZ5_9PEZI</name>
<keyword evidence="6" id="KW-1185">Reference proteome</keyword>
<keyword evidence="2" id="KW-0812">Transmembrane</keyword>
<dbReference type="PROSITE" id="PS00497">
    <property type="entry name" value="TYROSINASE_1"/>
    <property type="match status" value="1"/>
</dbReference>
<comment type="caution">
    <text evidence="5">The sequence shown here is derived from an EMBL/GenBank/DDBJ whole genome shotgun (WGS) entry which is preliminary data.</text>
</comment>
<keyword evidence="1" id="KW-0479">Metal-binding</keyword>
<gene>
    <name evidence="5" type="ORF">MFIFM68171_07864</name>
</gene>
<dbReference type="GeneID" id="98178607"/>
<dbReference type="PANTHER" id="PTHR11474">
    <property type="entry name" value="TYROSINASE FAMILY MEMBER"/>
    <property type="match status" value="1"/>
</dbReference>
<feature type="transmembrane region" description="Helical" evidence="2">
    <location>
        <begin position="39"/>
        <end position="56"/>
    </location>
</feature>
<dbReference type="Proteomes" id="UP001628179">
    <property type="component" value="Unassembled WGS sequence"/>
</dbReference>
<sequence>MILKNLKSWIRGRHPDYKPIAEPASEENSNEKYSKHQQAGAYALFLVAVGLILLLTTESIVRLNPSAVPRCINPYVRREWRALTTEERMEFIRAVNVLAELPSQWRGNGTIYDDFAILHGSIGSWAHRSASFLPWHRYALIIYEKALRQYTGFTGHIPYWDWSLDWMDLANSSIWDSVEGFGGDGHPTGPETVGEGRCIADGPFAHLRPILYNHTFITHCLSRGFHDGETMGRLSGEAYKPEKIGEILRKATYKEFLRDLEIYLHGALHQGVNGDFKAMTAANDPLFYVHHAQLDRMWWRWQQEDPRRRTAEYEGKHMFNSTGNATVNDMLLFGGFAEDIPVRDVMSTEGGLLCYKY</sequence>
<feature type="domain" description="Tyrosinase copper-binding" evidence="3">
    <location>
        <begin position="127"/>
        <end position="144"/>
    </location>
</feature>
<evidence type="ECO:0000313" key="6">
    <source>
        <dbReference type="Proteomes" id="UP001628179"/>
    </source>
</evidence>
<keyword evidence="2" id="KW-1133">Transmembrane helix</keyword>
<dbReference type="PRINTS" id="PR00092">
    <property type="entry name" value="TYROSINASE"/>
</dbReference>
<evidence type="ECO:0000313" key="5">
    <source>
        <dbReference type="EMBL" id="GAB1317654.1"/>
    </source>
</evidence>
<dbReference type="PANTHER" id="PTHR11474:SF127">
    <property type="entry name" value="TYROSINASE COPPER-BINDING DOMAIN-CONTAINING PROTEIN"/>
    <property type="match status" value="1"/>
</dbReference>
<evidence type="ECO:0000256" key="2">
    <source>
        <dbReference type="SAM" id="Phobius"/>
    </source>
</evidence>
<dbReference type="PROSITE" id="PS00498">
    <property type="entry name" value="TYROSINASE_2"/>
    <property type="match status" value="1"/>
</dbReference>
<reference evidence="5 6" key="1">
    <citation type="submission" date="2024-09" db="EMBL/GenBank/DDBJ databases">
        <title>Itraconazole resistance in Madurella fahalii resulting from another homologue of gene encoding cytochrome P450 14-alpha sterol demethylase (CYP51).</title>
        <authorList>
            <person name="Yoshioka I."/>
            <person name="Fahal A.H."/>
            <person name="Kaneko S."/>
            <person name="Yaguchi T."/>
        </authorList>
    </citation>
    <scope>NUCLEOTIDE SEQUENCE [LARGE SCALE GENOMIC DNA]</scope>
    <source>
        <strain evidence="5 6">IFM 68171</strain>
    </source>
</reference>
<dbReference type="Pfam" id="PF00264">
    <property type="entry name" value="Tyrosinase"/>
    <property type="match status" value="1"/>
</dbReference>
<keyword evidence="2" id="KW-0472">Membrane</keyword>
<dbReference type="RefSeq" id="XP_070919385.1">
    <property type="nucleotide sequence ID" value="XM_071063284.1"/>
</dbReference>
<dbReference type="EMBL" id="BAAFSV010000004">
    <property type="protein sequence ID" value="GAB1317654.1"/>
    <property type="molecule type" value="Genomic_DNA"/>
</dbReference>
<dbReference type="InterPro" id="IPR050316">
    <property type="entry name" value="Tyrosinase/Hemocyanin"/>
</dbReference>
<organism evidence="5 6">
    <name type="scientific">Madurella fahalii</name>
    <dbReference type="NCBI Taxonomy" id="1157608"/>
    <lineage>
        <taxon>Eukaryota</taxon>
        <taxon>Fungi</taxon>
        <taxon>Dikarya</taxon>
        <taxon>Ascomycota</taxon>
        <taxon>Pezizomycotina</taxon>
        <taxon>Sordariomycetes</taxon>
        <taxon>Sordariomycetidae</taxon>
        <taxon>Sordariales</taxon>
        <taxon>Sordariales incertae sedis</taxon>
        <taxon>Madurella</taxon>
    </lineage>
</organism>
<feature type="domain" description="Tyrosinase copper-binding" evidence="4">
    <location>
        <begin position="284"/>
        <end position="295"/>
    </location>
</feature>
<accession>A0ABQ0GIZ5</accession>
<dbReference type="SUPFAM" id="SSF48056">
    <property type="entry name" value="Di-copper centre-containing domain"/>
    <property type="match status" value="1"/>
</dbReference>
<dbReference type="Gene3D" id="1.10.1280.10">
    <property type="entry name" value="Di-copper center containing domain from catechol oxidase"/>
    <property type="match status" value="1"/>
</dbReference>
<evidence type="ECO:0000256" key="1">
    <source>
        <dbReference type="ARBA" id="ARBA00022723"/>
    </source>
</evidence>
<protein>
    <submittedName>
        <fullName evidence="5">Tyrosinase copper-binding domain-containing protein</fullName>
    </submittedName>
</protein>
<proteinExistence type="predicted"/>